<dbReference type="InterPro" id="IPR039575">
    <property type="entry name" value="P3H"/>
</dbReference>
<proteinExistence type="inferred from homology"/>
<dbReference type="Proteomes" id="UP000014500">
    <property type="component" value="Unassembled WGS sequence"/>
</dbReference>
<dbReference type="Gene3D" id="1.25.40.10">
    <property type="entry name" value="Tetratricopeptide repeat domain"/>
    <property type="match status" value="1"/>
</dbReference>
<dbReference type="InterPro" id="IPR011990">
    <property type="entry name" value="TPR-like_helical_dom_sf"/>
</dbReference>
<dbReference type="Gene3D" id="2.60.120.620">
    <property type="entry name" value="q2cbj1_9rhob like domain"/>
    <property type="match status" value="1"/>
</dbReference>
<dbReference type="GO" id="GO:0005506">
    <property type="term" value="F:iron ion binding"/>
    <property type="evidence" value="ECO:0007669"/>
    <property type="project" value="InterPro"/>
</dbReference>
<keyword evidence="16" id="KW-1185">Reference proteome</keyword>
<reference evidence="15" key="2">
    <citation type="submission" date="2015-02" db="UniProtKB">
        <authorList>
            <consortium name="EnsemblMetazoa"/>
        </authorList>
    </citation>
    <scope>IDENTIFICATION</scope>
</reference>
<evidence type="ECO:0000313" key="16">
    <source>
        <dbReference type="Proteomes" id="UP000014500"/>
    </source>
</evidence>
<dbReference type="EMBL" id="JH432058">
    <property type="status" value="NOT_ANNOTATED_CDS"/>
    <property type="molecule type" value="Genomic_DNA"/>
</dbReference>
<keyword evidence="7" id="KW-0677">Repeat</keyword>
<organism evidence="15 16">
    <name type="scientific">Strigamia maritima</name>
    <name type="common">European centipede</name>
    <name type="synonym">Geophilus maritimus</name>
    <dbReference type="NCBI Taxonomy" id="126957"/>
    <lineage>
        <taxon>Eukaryota</taxon>
        <taxon>Metazoa</taxon>
        <taxon>Ecdysozoa</taxon>
        <taxon>Arthropoda</taxon>
        <taxon>Myriapoda</taxon>
        <taxon>Chilopoda</taxon>
        <taxon>Pleurostigmophora</taxon>
        <taxon>Geophilomorpha</taxon>
        <taxon>Linotaeniidae</taxon>
        <taxon>Strigamia</taxon>
    </lineage>
</organism>
<evidence type="ECO:0000256" key="6">
    <source>
        <dbReference type="ARBA" id="ARBA00022729"/>
    </source>
</evidence>
<dbReference type="PROSITE" id="PS51471">
    <property type="entry name" value="FE2OG_OXY"/>
    <property type="match status" value="1"/>
</dbReference>
<sequence>MSNDQVHSFPRLQFPVQEEGSSWIPYNILANTSTGYNTIAHQESGGGVREQVGNIQQAASSAYTFLSWNPNSEVMQYNFKYYSNLENIEIDKVKNLETRTFQELYLMGNEAYNSKKYHEVMHYFETALEEYFVAEEECRLLCEGPFDRNSLQDFIVAIANHFAFSLKCKQNCAEKLSFMYGEQYKNYLPSHYHYLQFAYFKVGEIKQACRAVATYLLFHGDDNTMKRNRQFYLSLEGVTEEDFTPVEEAVVYFNRDKAEKELLNYIKEYYKFDPEEFEFTEEEKSESTIPSAVEALRNGQKSKNTMEKLEENKITLVMGEKELNGSRRFVADGFATAEECNHLLYLAQVAAVNGDGYNGKKSPHTQHERFEGLTMGRAAILAKLGLVDVDKAKLLLEVSEKGRDYVQKYFKLKDDLLFTYTHLVCRTALRDPNIERFDLSHPVHADNCLLQTDGSCLKEKPAFTYRDYSAVIYLNDDFQGGDFIFAKDKNSIQVAVVKPKCGRLVGFSAGFENLHGVQAITSGRRCALAMWYTLDHSYREKERELAQEIIQDILNESLNDQTETDVSNFENIKLK</sequence>
<evidence type="ECO:0000256" key="10">
    <source>
        <dbReference type="ARBA" id="ARBA00022964"/>
    </source>
</evidence>
<keyword evidence="13" id="KW-0325">Glycoprotein</keyword>
<evidence type="ECO:0000256" key="13">
    <source>
        <dbReference type="ARBA" id="ARBA00023180"/>
    </source>
</evidence>
<keyword evidence="11" id="KW-0560">Oxidoreductase</keyword>
<evidence type="ECO:0000259" key="14">
    <source>
        <dbReference type="PROSITE" id="PS51471"/>
    </source>
</evidence>
<dbReference type="Pfam" id="PF23557">
    <property type="entry name" value="TPR_leprecan"/>
    <property type="match status" value="1"/>
</dbReference>
<keyword evidence="12" id="KW-0408">Iron</keyword>
<keyword evidence="5" id="KW-0479">Metal-binding</keyword>
<evidence type="ECO:0000256" key="5">
    <source>
        <dbReference type="ARBA" id="ARBA00022723"/>
    </source>
</evidence>
<dbReference type="EnsemblMetazoa" id="SMAR011352-RA">
    <property type="protein sequence ID" value="SMAR011352-PA"/>
    <property type="gene ID" value="SMAR011352"/>
</dbReference>
<keyword evidence="8" id="KW-0802">TPR repeat</keyword>
<dbReference type="SMART" id="SM00702">
    <property type="entry name" value="P4Hc"/>
    <property type="match status" value="1"/>
</dbReference>
<dbReference type="PhylomeDB" id="T1JC44"/>
<comment type="cofactor">
    <cofactor evidence="1">
        <name>L-ascorbate</name>
        <dbReference type="ChEBI" id="CHEBI:38290"/>
    </cofactor>
</comment>
<dbReference type="eggNOG" id="KOG4459">
    <property type="taxonomic scope" value="Eukaryota"/>
</dbReference>
<evidence type="ECO:0000256" key="4">
    <source>
        <dbReference type="ARBA" id="ARBA00012262"/>
    </source>
</evidence>
<name>T1JC44_STRMM</name>
<dbReference type="PANTHER" id="PTHR14049:SF9">
    <property type="entry name" value="PROCOLLAGEN-PROLINE 3-DIOXYGENASE"/>
    <property type="match status" value="1"/>
</dbReference>
<keyword evidence="9" id="KW-0256">Endoplasmic reticulum</keyword>
<dbReference type="GO" id="GO:0032963">
    <property type="term" value="P:collagen metabolic process"/>
    <property type="evidence" value="ECO:0007669"/>
    <property type="project" value="InterPro"/>
</dbReference>
<comment type="cofactor">
    <cofactor evidence="2">
        <name>Fe cation</name>
        <dbReference type="ChEBI" id="CHEBI:24875"/>
    </cofactor>
</comment>
<reference evidence="16" key="1">
    <citation type="submission" date="2011-05" db="EMBL/GenBank/DDBJ databases">
        <authorList>
            <person name="Richards S.R."/>
            <person name="Qu J."/>
            <person name="Jiang H."/>
            <person name="Jhangiani S.N."/>
            <person name="Agravi P."/>
            <person name="Goodspeed R."/>
            <person name="Gross S."/>
            <person name="Mandapat C."/>
            <person name="Jackson L."/>
            <person name="Mathew T."/>
            <person name="Pu L."/>
            <person name="Thornton R."/>
            <person name="Saada N."/>
            <person name="Wilczek-Boney K.B."/>
            <person name="Lee S."/>
            <person name="Kovar C."/>
            <person name="Wu Y."/>
            <person name="Scherer S.E."/>
            <person name="Worley K.C."/>
            <person name="Muzny D.M."/>
            <person name="Gibbs R."/>
        </authorList>
    </citation>
    <scope>NUCLEOTIDE SEQUENCE</scope>
    <source>
        <strain evidence="16">Brora</strain>
    </source>
</reference>
<evidence type="ECO:0000256" key="7">
    <source>
        <dbReference type="ARBA" id="ARBA00022737"/>
    </source>
</evidence>
<evidence type="ECO:0000256" key="9">
    <source>
        <dbReference type="ARBA" id="ARBA00022824"/>
    </source>
</evidence>
<keyword evidence="10" id="KW-0223">Dioxygenase</keyword>
<evidence type="ECO:0000256" key="12">
    <source>
        <dbReference type="ARBA" id="ARBA00023004"/>
    </source>
</evidence>
<dbReference type="FunFam" id="2.60.120.620:FF:000003">
    <property type="entry name" value="Prolyl 3-hydroxylase 2"/>
    <property type="match status" value="1"/>
</dbReference>
<dbReference type="PANTHER" id="PTHR14049">
    <property type="entry name" value="LEPRECAN 1"/>
    <property type="match status" value="1"/>
</dbReference>
<dbReference type="EC" id="1.14.11.7" evidence="4"/>
<dbReference type="Pfam" id="PF13640">
    <property type="entry name" value="2OG-FeII_Oxy_3"/>
    <property type="match status" value="1"/>
</dbReference>
<dbReference type="InterPro" id="IPR006620">
    <property type="entry name" value="Pro_4_hyd_alph"/>
</dbReference>
<keyword evidence="6" id="KW-0732">Signal</keyword>
<evidence type="ECO:0000256" key="1">
    <source>
        <dbReference type="ARBA" id="ARBA00001961"/>
    </source>
</evidence>
<comment type="similarity">
    <text evidence="3">Belongs to the leprecan family.</text>
</comment>
<evidence type="ECO:0000313" key="15">
    <source>
        <dbReference type="EnsemblMetazoa" id="SMAR011352-PA"/>
    </source>
</evidence>
<dbReference type="STRING" id="126957.T1JC44"/>
<dbReference type="OMA" id="HTPSEMF"/>
<protein>
    <recommendedName>
        <fullName evidence="4">procollagen-proline 3-dioxygenase</fullName>
        <ecNumber evidence="4">1.14.11.7</ecNumber>
    </recommendedName>
</protein>
<evidence type="ECO:0000256" key="2">
    <source>
        <dbReference type="ARBA" id="ARBA00001962"/>
    </source>
</evidence>
<dbReference type="GO" id="GO:0031418">
    <property type="term" value="F:L-ascorbic acid binding"/>
    <property type="evidence" value="ECO:0007669"/>
    <property type="project" value="InterPro"/>
</dbReference>
<dbReference type="GO" id="GO:0019797">
    <property type="term" value="F:procollagen-proline 3-dioxygenase activity"/>
    <property type="evidence" value="ECO:0007669"/>
    <property type="project" value="UniProtKB-EC"/>
</dbReference>
<dbReference type="InterPro" id="IPR056585">
    <property type="entry name" value="Leprecan_dom"/>
</dbReference>
<dbReference type="AlphaFoldDB" id="T1JC44"/>
<dbReference type="InterPro" id="IPR044862">
    <property type="entry name" value="Pro_4_hyd_alph_FE2OG_OXY"/>
</dbReference>
<dbReference type="HOGENOM" id="CLU_017820_0_0_1"/>
<accession>T1JC44</accession>
<evidence type="ECO:0000256" key="3">
    <source>
        <dbReference type="ARBA" id="ARBA00006487"/>
    </source>
</evidence>
<evidence type="ECO:0000256" key="8">
    <source>
        <dbReference type="ARBA" id="ARBA00022803"/>
    </source>
</evidence>
<dbReference type="InterPro" id="IPR005123">
    <property type="entry name" value="Oxoglu/Fe-dep_dioxygenase_dom"/>
</dbReference>
<evidence type="ECO:0000256" key="11">
    <source>
        <dbReference type="ARBA" id="ARBA00023002"/>
    </source>
</evidence>
<feature type="domain" description="Fe2OG dioxygenase" evidence="14">
    <location>
        <begin position="421"/>
        <end position="534"/>
    </location>
</feature>